<dbReference type="Pfam" id="PF13503">
    <property type="entry name" value="DUF4123"/>
    <property type="match status" value="1"/>
</dbReference>
<protein>
    <recommendedName>
        <fullName evidence="1">DUF4123 domain-containing protein</fullName>
    </recommendedName>
</protein>
<dbReference type="EMBL" id="AMCZ02000027">
    <property type="protein sequence ID" value="EWC40001.1"/>
    <property type="molecule type" value="Genomic_DNA"/>
</dbReference>
<gene>
    <name evidence="2" type="ORF">B597_017590</name>
</gene>
<dbReference type="OrthoDB" id="6364593at2"/>
<name>A0A061JKB3_STUST</name>
<dbReference type="eggNOG" id="ENOG50315HP">
    <property type="taxonomic scope" value="Bacteria"/>
</dbReference>
<accession>A0A061JKB3</accession>
<dbReference type="AlphaFoldDB" id="A0A061JKB3"/>
<dbReference type="RefSeq" id="WP_003293788.1">
    <property type="nucleotide sequence ID" value="NZ_KK020676.1"/>
</dbReference>
<evidence type="ECO:0000313" key="3">
    <source>
        <dbReference type="Proteomes" id="UP000026923"/>
    </source>
</evidence>
<reference evidence="2 3" key="1">
    <citation type="journal article" date="2013" name="Genome Announc.">
        <title>Draft Genome of the Nitrogen-Fixing Bacterium Pseudomonas stutzeri Strain KOS6 Isolated from Industrial Hydrocarbon Sludge.</title>
        <authorList>
            <person name="Grigoryeva T.V."/>
            <person name="Laikov A.V."/>
            <person name="Naumova R.P."/>
            <person name="Manolov A.I."/>
            <person name="Larin A.K."/>
            <person name="Karpova I.Y."/>
            <person name="Semashko T.A."/>
            <person name="Alexeev D.G."/>
            <person name="Kostryukova E.S."/>
            <person name="Muller R."/>
            <person name="Govorun V.M."/>
        </authorList>
    </citation>
    <scope>NUCLEOTIDE SEQUENCE [LARGE SCALE GENOMIC DNA]</scope>
    <source>
        <strain evidence="2 3">KOS6</strain>
    </source>
</reference>
<comment type="caution">
    <text evidence="2">The sequence shown here is derived from an EMBL/GenBank/DDBJ whole genome shotgun (WGS) entry which is preliminary data.</text>
</comment>
<organism evidence="2 3">
    <name type="scientific">Stutzerimonas stutzeri KOS6</name>
    <dbReference type="NCBI Taxonomy" id="1218352"/>
    <lineage>
        <taxon>Bacteria</taxon>
        <taxon>Pseudomonadati</taxon>
        <taxon>Pseudomonadota</taxon>
        <taxon>Gammaproteobacteria</taxon>
        <taxon>Pseudomonadales</taxon>
        <taxon>Pseudomonadaceae</taxon>
        <taxon>Stutzerimonas</taxon>
    </lineage>
</organism>
<dbReference type="Proteomes" id="UP000026923">
    <property type="component" value="Unassembled WGS sequence"/>
</dbReference>
<dbReference type="HOGENOM" id="CLU_966008_0_0_6"/>
<proteinExistence type="predicted"/>
<evidence type="ECO:0000259" key="1">
    <source>
        <dbReference type="Pfam" id="PF13503"/>
    </source>
</evidence>
<dbReference type="InterPro" id="IPR025391">
    <property type="entry name" value="DUF4123"/>
</dbReference>
<sequence length="284" mass="32135">MRDVSPIRPIPMPFDESGALAGARRFAILDGAFDEDLAMQIYLKANDGLPTWHPLVIDTPYADLYKASPCLVLCEDHPALMDYASAMLGQLDAGCVLWLEEGIHPDQAAAHCRSLLSARDERNQQRMFRFYEPRWLEPMFSVISQDEAHDFLGPFSAIAWRNERGWRQVSRAGTWSGEIKEHGWFWLDGERQAQLGQARLPLIAARLASDYQPYHPAATEERVLEALLQASTWGYDDLASQERWLRLELQAPAGSLSSDRAQQILTRPDLAKGEKLDELERTTA</sequence>
<feature type="domain" description="DUF4123" evidence="1">
    <location>
        <begin position="26"/>
        <end position="149"/>
    </location>
</feature>
<evidence type="ECO:0000313" key="2">
    <source>
        <dbReference type="EMBL" id="EWC40001.1"/>
    </source>
</evidence>